<comment type="catalytic activity">
    <reaction evidence="2">
        <text>2 GTP = 3',3'-c-di-GMP + 2 diphosphate</text>
        <dbReference type="Rhea" id="RHEA:24898"/>
        <dbReference type="ChEBI" id="CHEBI:33019"/>
        <dbReference type="ChEBI" id="CHEBI:37565"/>
        <dbReference type="ChEBI" id="CHEBI:58805"/>
        <dbReference type="EC" id="2.7.7.65"/>
    </reaction>
</comment>
<dbReference type="SUPFAM" id="SSF158472">
    <property type="entry name" value="HAMP domain-like"/>
    <property type="match status" value="1"/>
</dbReference>
<proteinExistence type="predicted"/>
<dbReference type="InterPro" id="IPR029016">
    <property type="entry name" value="GAF-like_dom_sf"/>
</dbReference>
<dbReference type="SMART" id="SM00304">
    <property type="entry name" value="HAMP"/>
    <property type="match status" value="1"/>
</dbReference>
<dbReference type="GO" id="GO:0052621">
    <property type="term" value="F:diguanylate cyclase activity"/>
    <property type="evidence" value="ECO:0007669"/>
    <property type="project" value="UniProtKB-EC"/>
</dbReference>
<gene>
    <name evidence="6" type="ORF">OO17_01150</name>
</gene>
<keyword evidence="3" id="KW-1133">Transmembrane helix</keyword>
<dbReference type="OrthoDB" id="9812260at2"/>
<dbReference type="InterPro" id="IPR050469">
    <property type="entry name" value="Diguanylate_Cyclase"/>
</dbReference>
<organism evidence="6 7">
    <name type="scientific">Rhodopseudomonas palustris</name>
    <dbReference type="NCBI Taxonomy" id="1076"/>
    <lineage>
        <taxon>Bacteria</taxon>
        <taxon>Pseudomonadati</taxon>
        <taxon>Pseudomonadota</taxon>
        <taxon>Alphaproteobacteria</taxon>
        <taxon>Hyphomicrobiales</taxon>
        <taxon>Nitrobacteraceae</taxon>
        <taxon>Rhodopseudomonas</taxon>
    </lineage>
</organism>
<dbReference type="Gene3D" id="3.30.450.40">
    <property type="match status" value="1"/>
</dbReference>
<dbReference type="GO" id="GO:0005886">
    <property type="term" value="C:plasma membrane"/>
    <property type="evidence" value="ECO:0007669"/>
    <property type="project" value="TreeGrafter"/>
</dbReference>
<dbReference type="InterPro" id="IPR000160">
    <property type="entry name" value="GGDEF_dom"/>
</dbReference>
<sequence>MRLATITNWAYGATVIMALASGATMLLASNALENERAAVAQRYSLDQATSKIAAEVTALSDQAREYVITGDSIHLVLYRRDAAALKSVEDRVRRIKEVGASADELSALSDAMQWADTLQDQQRQAIAAHERGEEDQARRILFGAEYDRELDRVESDVERFQYRLDQRTGAEITAATNIARIWKTISEGMLALTALVVLCVLYFVFKQRVLCPVVRLSDVVSRLAAQDYGVEPPEIDQIDEIGDMAQAIRIFRENGLERQRLETERSTDLAMRSLLSRMTQRMQGCETIHALEGVVESFVPEIVPTLAGRLYLLDDRRNALVEACSWLAPIHSRPEFPPTACWALQRSDLHRPAGGSLDVPCDHLDRTHGKIDSICLPLIAQRATLGLLYFEPSQDISDSPPISEMYLKMLAENISLALGNLRLRDALREMAMGDALTGLANRRHLETVLKLRLEEAQRLAQPLSCLMIDVDHFKRFNDEFGHDAGDAVLRALGQVLSHSMRESGVAFRHGGEEFLLLMPELGPEQALSRAEAILAQVRAIRIEHGGRELGPVTVSVGLASAPDHCAFDKLLQTADAALYRAKHAGRDRIVVAETRATDQRVA</sequence>
<comment type="caution">
    <text evidence="6">The sequence shown here is derived from an EMBL/GenBank/DDBJ whole genome shotgun (WGS) entry which is preliminary data.</text>
</comment>
<dbReference type="InterPro" id="IPR029787">
    <property type="entry name" value="Nucleotide_cyclase"/>
</dbReference>
<dbReference type="Pfam" id="PF00990">
    <property type="entry name" value="GGDEF"/>
    <property type="match status" value="1"/>
</dbReference>
<dbReference type="Proteomes" id="UP000032515">
    <property type="component" value="Unassembled WGS sequence"/>
</dbReference>
<dbReference type="SMART" id="SM00267">
    <property type="entry name" value="GGDEF"/>
    <property type="match status" value="1"/>
</dbReference>
<dbReference type="PATRIC" id="fig|1076.23.peg.1764"/>
<dbReference type="PANTHER" id="PTHR45138">
    <property type="entry name" value="REGULATORY COMPONENTS OF SENSORY TRANSDUCTION SYSTEM"/>
    <property type="match status" value="1"/>
</dbReference>
<dbReference type="GO" id="GO:1902201">
    <property type="term" value="P:negative regulation of bacterial-type flagellum-dependent cell motility"/>
    <property type="evidence" value="ECO:0007669"/>
    <property type="project" value="TreeGrafter"/>
</dbReference>
<feature type="transmembrane region" description="Helical" evidence="3">
    <location>
        <begin position="188"/>
        <end position="205"/>
    </location>
</feature>
<evidence type="ECO:0000256" key="1">
    <source>
        <dbReference type="ARBA" id="ARBA00012528"/>
    </source>
</evidence>
<dbReference type="PROSITE" id="PS50885">
    <property type="entry name" value="HAMP"/>
    <property type="match status" value="1"/>
</dbReference>
<dbReference type="PROSITE" id="PS50887">
    <property type="entry name" value="GGDEF"/>
    <property type="match status" value="1"/>
</dbReference>
<dbReference type="InterPro" id="IPR003018">
    <property type="entry name" value="GAF"/>
</dbReference>
<reference evidence="6 7" key="1">
    <citation type="submission" date="2014-11" db="EMBL/GenBank/DDBJ databases">
        <title>Genomics and ecophysiology of heterotrophic nitrogen fixing bacteria isolated from estuarine surface water.</title>
        <authorList>
            <person name="Bentzon-Tilia M."/>
            <person name="Severin I."/>
            <person name="Hansen L.H."/>
            <person name="Riemann L."/>
        </authorList>
    </citation>
    <scope>NUCLEOTIDE SEQUENCE [LARGE SCALE GENOMIC DNA]</scope>
    <source>
        <strain evidence="6 7">BAL398</strain>
    </source>
</reference>
<keyword evidence="3" id="KW-0472">Membrane</keyword>
<dbReference type="EC" id="2.7.7.65" evidence="1"/>
<feature type="domain" description="HAMP" evidence="4">
    <location>
        <begin position="212"/>
        <end position="260"/>
    </location>
</feature>
<feature type="transmembrane region" description="Helical" evidence="3">
    <location>
        <begin position="6"/>
        <end position="28"/>
    </location>
</feature>
<dbReference type="Pfam" id="PF00672">
    <property type="entry name" value="HAMP"/>
    <property type="match status" value="1"/>
</dbReference>
<keyword evidence="3" id="KW-0812">Transmembrane</keyword>
<dbReference type="SMART" id="SM00065">
    <property type="entry name" value="GAF"/>
    <property type="match status" value="1"/>
</dbReference>
<dbReference type="InterPro" id="IPR003660">
    <property type="entry name" value="HAMP_dom"/>
</dbReference>
<dbReference type="InterPro" id="IPR043128">
    <property type="entry name" value="Rev_trsase/Diguanyl_cyclase"/>
</dbReference>
<accession>A0A0D7F8I7</accession>
<evidence type="ECO:0000256" key="2">
    <source>
        <dbReference type="ARBA" id="ARBA00034247"/>
    </source>
</evidence>
<evidence type="ECO:0000313" key="7">
    <source>
        <dbReference type="Proteomes" id="UP000032515"/>
    </source>
</evidence>
<dbReference type="NCBIfam" id="TIGR00254">
    <property type="entry name" value="GGDEF"/>
    <property type="match status" value="1"/>
</dbReference>
<dbReference type="EMBL" id="JXXE01000023">
    <property type="protein sequence ID" value="KIZ48032.1"/>
    <property type="molecule type" value="Genomic_DNA"/>
</dbReference>
<dbReference type="Gene3D" id="3.30.70.270">
    <property type="match status" value="1"/>
</dbReference>
<dbReference type="SUPFAM" id="SSF55073">
    <property type="entry name" value="Nucleotide cyclase"/>
    <property type="match status" value="1"/>
</dbReference>
<dbReference type="SUPFAM" id="SSF55781">
    <property type="entry name" value="GAF domain-like"/>
    <property type="match status" value="1"/>
</dbReference>
<dbReference type="FunFam" id="3.30.70.270:FF:000001">
    <property type="entry name" value="Diguanylate cyclase domain protein"/>
    <property type="match status" value="1"/>
</dbReference>
<dbReference type="GO" id="GO:0007165">
    <property type="term" value="P:signal transduction"/>
    <property type="evidence" value="ECO:0007669"/>
    <property type="project" value="InterPro"/>
</dbReference>
<feature type="domain" description="GGDEF" evidence="5">
    <location>
        <begin position="461"/>
        <end position="594"/>
    </location>
</feature>
<dbReference type="AlphaFoldDB" id="A0A0D7F8I7"/>
<dbReference type="CDD" id="cd06225">
    <property type="entry name" value="HAMP"/>
    <property type="match status" value="1"/>
</dbReference>
<evidence type="ECO:0000313" key="6">
    <source>
        <dbReference type="EMBL" id="KIZ48032.1"/>
    </source>
</evidence>
<protein>
    <recommendedName>
        <fullName evidence="1">diguanylate cyclase</fullName>
        <ecNumber evidence="1">2.7.7.65</ecNumber>
    </recommendedName>
</protein>
<evidence type="ECO:0000256" key="3">
    <source>
        <dbReference type="SAM" id="Phobius"/>
    </source>
</evidence>
<dbReference type="GO" id="GO:0043709">
    <property type="term" value="P:cell adhesion involved in single-species biofilm formation"/>
    <property type="evidence" value="ECO:0007669"/>
    <property type="project" value="TreeGrafter"/>
</dbReference>
<dbReference type="CDD" id="cd01949">
    <property type="entry name" value="GGDEF"/>
    <property type="match status" value="1"/>
</dbReference>
<dbReference type="PANTHER" id="PTHR45138:SF9">
    <property type="entry name" value="DIGUANYLATE CYCLASE DGCM-RELATED"/>
    <property type="match status" value="1"/>
</dbReference>
<evidence type="ECO:0000259" key="4">
    <source>
        <dbReference type="PROSITE" id="PS50885"/>
    </source>
</evidence>
<dbReference type="Gene3D" id="6.10.340.10">
    <property type="match status" value="1"/>
</dbReference>
<name>A0A0D7F8I7_RHOPL</name>
<evidence type="ECO:0000259" key="5">
    <source>
        <dbReference type="PROSITE" id="PS50887"/>
    </source>
</evidence>